<sequence>MASKDFSQYRAHPWHGIEAGPDLPGTINVFIEITPADPIKYEIDKDTGYLVVDRVQRTSSLPPAVYGLVPRTYCGSRVAALTGDGLEGDGDPLDVVIFSERPIGQADVLAEAKVVGGLCTVDKGEADDKIVAVLPSDRVYGGIEDISELPEVFVERLRHYFETYKWLPGMDKSPCVVNSIYGRDQAHKVVEAALADYRELVGEDAAKAANG</sequence>
<dbReference type="NCBIfam" id="NF001886">
    <property type="entry name" value="PRK00642.1"/>
    <property type="match status" value="1"/>
</dbReference>
<reference evidence="6 7" key="1">
    <citation type="submission" date="2023-12" db="EMBL/GenBank/DDBJ databases">
        <title>Whole-genome sequencing of halo(alkali)philic microorganisms from hypersaline lakes.</title>
        <authorList>
            <person name="Sorokin D.Y."/>
            <person name="Merkel A.Y."/>
            <person name="Messina E."/>
            <person name="Yakimov M."/>
        </authorList>
    </citation>
    <scope>NUCLEOTIDE SEQUENCE [LARGE SCALE GENOMIC DNA]</scope>
    <source>
        <strain evidence="6 7">AB-CW1</strain>
    </source>
</reference>
<evidence type="ECO:0000313" key="6">
    <source>
        <dbReference type="EMBL" id="MEA5445524.1"/>
    </source>
</evidence>
<protein>
    <recommendedName>
        <fullName evidence="2">inorganic diphosphatase</fullName>
        <ecNumber evidence="2">3.6.1.1</ecNumber>
    </recommendedName>
</protein>
<name>A0AAP6JI78_9GAMM</name>
<accession>A0AAP6JI78</accession>
<dbReference type="SUPFAM" id="SSF50324">
    <property type="entry name" value="Inorganic pyrophosphatase"/>
    <property type="match status" value="1"/>
</dbReference>
<dbReference type="GO" id="GO:0004427">
    <property type="term" value="F:inorganic diphosphate phosphatase activity"/>
    <property type="evidence" value="ECO:0007669"/>
    <property type="project" value="UniProtKB-EC"/>
</dbReference>
<evidence type="ECO:0000256" key="4">
    <source>
        <dbReference type="ARBA" id="ARBA00022801"/>
    </source>
</evidence>
<dbReference type="InterPro" id="IPR036649">
    <property type="entry name" value="Pyrophosphatase_sf"/>
</dbReference>
<dbReference type="PANTHER" id="PTHR10286">
    <property type="entry name" value="INORGANIC PYROPHOSPHATASE"/>
    <property type="match status" value="1"/>
</dbReference>
<keyword evidence="4 6" id="KW-0378">Hydrolase</keyword>
<evidence type="ECO:0000256" key="2">
    <source>
        <dbReference type="ARBA" id="ARBA00012146"/>
    </source>
</evidence>
<evidence type="ECO:0000256" key="5">
    <source>
        <dbReference type="ARBA" id="ARBA00022842"/>
    </source>
</evidence>
<dbReference type="GO" id="GO:0005737">
    <property type="term" value="C:cytoplasm"/>
    <property type="evidence" value="ECO:0007669"/>
    <property type="project" value="InterPro"/>
</dbReference>
<dbReference type="Proteomes" id="UP001302316">
    <property type="component" value="Unassembled WGS sequence"/>
</dbReference>
<dbReference type="RefSeq" id="WP_346051153.1">
    <property type="nucleotide sequence ID" value="NZ_JAYGII010000011.1"/>
</dbReference>
<organism evidence="6 7">
    <name type="scientific">Natronospira elongata</name>
    <dbReference type="NCBI Taxonomy" id="3110268"/>
    <lineage>
        <taxon>Bacteria</taxon>
        <taxon>Pseudomonadati</taxon>
        <taxon>Pseudomonadota</taxon>
        <taxon>Gammaproteobacteria</taxon>
        <taxon>Natronospirales</taxon>
        <taxon>Natronospiraceae</taxon>
        <taxon>Natronospira</taxon>
    </lineage>
</organism>
<dbReference type="GO" id="GO:0006796">
    <property type="term" value="P:phosphate-containing compound metabolic process"/>
    <property type="evidence" value="ECO:0007669"/>
    <property type="project" value="InterPro"/>
</dbReference>
<dbReference type="Gene3D" id="3.90.80.10">
    <property type="entry name" value="Inorganic pyrophosphatase"/>
    <property type="match status" value="1"/>
</dbReference>
<dbReference type="InterPro" id="IPR008162">
    <property type="entry name" value="Pyrophosphatase"/>
</dbReference>
<comment type="caution">
    <text evidence="6">The sequence shown here is derived from an EMBL/GenBank/DDBJ whole genome shotgun (WGS) entry which is preliminary data.</text>
</comment>
<dbReference type="AlphaFoldDB" id="A0AAP6JI78"/>
<dbReference type="Pfam" id="PF00719">
    <property type="entry name" value="Pyrophosphatase"/>
    <property type="match status" value="1"/>
</dbReference>
<gene>
    <name evidence="6" type="ORF">VCB98_06805</name>
</gene>
<keyword evidence="3" id="KW-0479">Metal-binding</keyword>
<keyword evidence="5" id="KW-0460">Magnesium</keyword>
<comment type="cofactor">
    <cofactor evidence="1">
        <name>Mg(2+)</name>
        <dbReference type="ChEBI" id="CHEBI:18420"/>
    </cofactor>
</comment>
<evidence type="ECO:0000256" key="3">
    <source>
        <dbReference type="ARBA" id="ARBA00022723"/>
    </source>
</evidence>
<dbReference type="GO" id="GO:0000287">
    <property type="term" value="F:magnesium ion binding"/>
    <property type="evidence" value="ECO:0007669"/>
    <property type="project" value="InterPro"/>
</dbReference>
<evidence type="ECO:0000256" key="1">
    <source>
        <dbReference type="ARBA" id="ARBA00001946"/>
    </source>
</evidence>
<evidence type="ECO:0000313" key="7">
    <source>
        <dbReference type="Proteomes" id="UP001302316"/>
    </source>
</evidence>
<dbReference type="EC" id="3.6.1.1" evidence="2"/>
<dbReference type="PROSITE" id="PS00387">
    <property type="entry name" value="PPASE"/>
    <property type="match status" value="1"/>
</dbReference>
<proteinExistence type="predicted"/>
<keyword evidence="7" id="KW-1185">Reference proteome</keyword>
<dbReference type="EMBL" id="JAYGII010000011">
    <property type="protein sequence ID" value="MEA5445524.1"/>
    <property type="molecule type" value="Genomic_DNA"/>
</dbReference>